<evidence type="ECO:0000313" key="1">
    <source>
        <dbReference type="EMBL" id="KAK3709877.1"/>
    </source>
</evidence>
<proteinExistence type="predicted"/>
<dbReference type="EMBL" id="JAWDGP010007652">
    <property type="protein sequence ID" value="KAK3709877.1"/>
    <property type="molecule type" value="Genomic_DNA"/>
</dbReference>
<keyword evidence="2" id="KW-1185">Reference proteome</keyword>
<dbReference type="AlphaFoldDB" id="A0AAE0XTD2"/>
<name>A0AAE0XTD2_9GAST</name>
<reference evidence="1" key="1">
    <citation type="journal article" date="2023" name="G3 (Bethesda)">
        <title>A reference genome for the long-term kleptoplast-retaining sea slug Elysia crispata morphotype clarki.</title>
        <authorList>
            <person name="Eastman K.E."/>
            <person name="Pendleton A.L."/>
            <person name="Shaikh M.A."/>
            <person name="Suttiyut T."/>
            <person name="Ogas R."/>
            <person name="Tomko P."/>
            <person name="Gavelis G."/>
            <person name="Widhalm J.R."/>
            <person name="Wisecaver J.H."/>
        </authorList>
    </citation>
    <scope>NUCLEOTIDE SEQUENCE</scope>
    <source>
        <strain evidence="1">ECLA1</strain>
    </source>
</reference>
<gene>
    <name evidence="1" type="ORF">RRG08_050352</name>
</gene>
<evidence type="ECO:0000313" key="2">
    <source>
        <dbReference type="Proteomes" id="UP001283361"/>
    </source>
</evidence>
<accession>A0AAE0XTD2</accession>
<comment type="caution">
    <text evidence="1">The sequence shown here is derived from an EMBL/GenBank/DDBJ whole genome shotgun (WGS) entry which is preliminary data.</text>
</comment>
<sequence length="82" mass="9179">MCCEFSTKLRVIVISCRCISGHQPSAHKLRRKYQDVSLFPEPTTEQARLLYSLSRLCLFALGQFLSSLGMLKGLKISLNGGM</sequence>
<organism evidence="1 2">
    <name type="scientific">Elysia crispata</name>
    <name type="common">lettuce slug</name>
    <dbReference type="NCBI Taxonomy" id="231223"/>
    <lineage>
        <taxon>Eukaryota</taxon>
        <taxon>Metazoa</taxon>
        <taxon>Spiralia</taxon>
        <taxon>Lophotrochozoa</taxon>
        <taxon>Mollusca</taxon>
        <taxon>Gastropoda</taxon>
        <taxon>Heterobranchia</taxon>
        <taxon>Euthyneura</taxon>
        <taxon>Panpulmonata</taxon>
        <taxon>Sacoglossa</taxon>
        <taxon>Placobranchoidea</taxon>
        <taxon>Plakobranchidae</taxon>
        <taxon>Elysia</taxon>
    </lineage>
</organism>
<protein>
    <submittedName>
        <fullName evidence="1">Uncharacterized protein</fullName>
    </submittedName>
</protein>
<dbReference type="Proteomes" id="UP001283361">
    <property type="component" value="Unassembled WGS sequence"/>
</dbReference>